<evidence type="ECO:0000256" key="4">
    <source>
        <dbReference type="ARBA" id="ARBA00022989"/>
    </source>
</evidence>
<evidence type="ECO:0000256" key="1">
    <source>
        <dbReference type="ARBA" id="ARBA00004141"/>
    </source>
</evidence>
<accession>A0A2K1JKD7</accession>
<gene>
    <name evidence="10" type="primary">LOC112290162</name>
    <name evidence="9" type="ORF">PHYPA_016836</name>
</gene>
<dbReference type="EnsemblPlants" id="Pp3c13_1430V3.8">
    <property type="protein sequence ID" value="Pp3c13_1430V3.8"/>
    <property type="gene ID" value="Pp3c13_1430"/>
</dbReference>
<dbReference type="InterPro" id="IPR051068">
    <property type="entry name" value="MFS_Domain-Containing_Protein"/>
</dbReference>
<feature type="transmembrane region" description="Helical" evidence="7">
    <location>
        <begin position="613"/>
        <end position="632"/>
    </location>
</feature>
<reference evidence="9 11" key="2">
    <citation type="journal article" date="2018" name="Plant J.">
        <title>The Physcomitrella patens chromosome-scale assembly reveals moss genome structure and evolution.</title>
        <authorList>
            <person name="Lang D."/>
            <person name="Ullrich K.K."/>
            <person name="Murat F."/>
            <person name="Fuchs J."/>
            <person name="Jenkins J."/>
            <person name="Haas F.B."/>
            <person name="Piednoel M."/>
            <person name="Gundlach H."/>
            <person name="Van Bel M."/>
            <person name="Meyberg R."/>
            <person name="Vives C."/>
            <person name="Morata J."/>
            <person name="Symeonidi A."/>
            <person name="Hiss M."/>
            <person name="Muchero W."/>
            <person name="Kamisugi Y."/>
            <person name="Saleh O."/>
            <person name="Blanc G."/>
            <person name="Decker E.L."/>
            <person name="van Gessel N."/>
            <person name="Grimwood J."/>
            <person name="Hayes R.D."/>
            <person name="Graham S.W."/>
            <person name="Gunter L.E."/>
            <person name="McDaniel S.F."/>
            <person name="Hoernstein S.N.W."/>
            <person name="Larsson A."/>
            <person name="Li F.W."/>
            <person name="Perroud P.F."/>
            <person name="Phillips J."/>
            <person name="Ranjan P."/>
            <person name="Rokshar D.S."/>
            <person name="Rothfels C.J."/>
            <person name="Schneider L."/>
            <person name="Shu S."/>
            <person name="Stevenson D.W."/>
            <person name="Thummler F."/>
            <person name="Tillich M."/>
            <person name="Villarreal Aguilar J.C."/>
            <person name="Widiez T."/>
            <person name="Wong G.K."/>
            <person name="Wymore A."/>
            <person name="Zhang Y."/>
            <person name="Zimmer A.D."/>
            <person name="Quatrano R.S."/>
            <person name="Mayer K.F.X."/>
            <person name="Goodstein D."/>
            <person name="Casacuberta J.M."/>
            <person name="Vandepoele K."/>
            <person name="Reski R."/>
            <person name="Cuming A.C."/>
            <person name="Tuskan G.A."/>
            <person name="Maumus F."/>
            <person name="Salse J."/>
            <person name="Schmutz J."/>
            <person name="Rensing S.A."/>
        </authorList>
    </citation>
    <scope>NUCLEOTIDE SEQUENCE [LARGE SCALE GENOMIC DNA]</scope>
    <source>
        <strain evidence="10 11">cv. Gransden 2004</strain>
    </source>
</reference>
<dbReference type="GO" id="GO:0016020">
    <property type="term" value="C:membrane"/>
    <property type="evidence" value="ECO:0000318"/>
    <property type="project" value="GO_Central"/>
</dbReference>
<evidence type="ECO:0000256" key="6">
    <source>
        <dbReference type="SAM" id="MobiDB-lite"/>
    </source>
</evidence>
<evidence type="ECO:0000256" key="2">
    <source>
        <dbReference type="ARBA" id="ARBA00008335"/>
    </source>
</evidence>
<keyword evidence="11" id="KW-1185">Reference proteome</keyword>
<keyword evidence="3 7" id="KW-0812">Transmembrane</keyword>
<feature type="transmembrane region" description="Helical" evidence="7">
    <location>
        <begin position="745"/>
        <end position="766"/>
    </location>
</feature>
<organism evidence="9">
    <name type="scientific">Physcomitrium patens</name>
    <name type="common">Spreading-leaved earth moss</name>
    <name type="synonym">Physcomitrella patens</name>
    <dbReference type="NCBI Taxonomy" id="3218"/>
    <lineage>
        <taxon>Eukaryota</taxon>
        <taxon>Viridiplantae</taxon>
        <taxon>Streptophyta</taxon>
        <taxon>Embryophyta</taxon>
        <taxon>Bryophyta</taxon>
        <taxon>Bryophytina</taxon>
        <taxon>Bryopsida</taxon>
        <taxon>Funariidae</taxon>
        <taxon>Funariales</taxon>
        <taxon>Funariaceae</taxon>
        <taxon>Physcomitrium</taxon>
    </lineage>
</organism>
<feature type="transmembrane region" description="Helical" evidence="7">
    <location>
        <begin position="671"/>
        <end position="694"/>
    </location>
</feature>
<feature type="transmembrane region" description="Helical" evidence="7">
    <location>
        <begin position="368"/>
        <end position="387"/>
    </location>
</feature>
<protein>
    <recommendedName>
        <fullName evidence="8">SPX domain-containing protein</fullName>
    </recommendedName>
</protein>
<dbReference type="InterPro" id="IPR036259">
    <property type="entry name" value="MFS_trans_sf"/>
</dbReference>
<dbReference type="RefSeq" id="XP_024391929.1">
    <property type="nucleotide sequence ID" value="XM_024536161.2"/>
</dbReference>
<evidence type="ECO:0000313" key="10">
    <source>
        <dbReference type="EnsemblPlants" id="Pp3c13_1430V3.1"/>
    </source>
</evidence>
<feature type="transmembrane region" description="Helical" evidence="7">
    <location>
        <begin position="300"/>
        <end position="322"/>
    </location>
</feature>
<dbReference type="PROSITE" id="PS51382">
    <property type="entry name" value="SPX"/>
    <property type="match status" value="1"/>
</dbReference>
<comment type="similarity">
    <text evidence="2">Belongs to the major facilitator superfamily.</text>
</comment>
<feature type="transmembrane region" description="Helical" evidence="7">
    <location>
        <begin position="470"/>
        <end position="488"/>
    </location>
</feature>
<evidence type="ECO:0000259" key="8">
    <source>
        <dbReference type="PROSITE" id="PS51382"/>
    </source>
</evidence>
<dbReference type="Gene3D" id="1.20.1250.20">
    <property type="entry name" value="MFS general substrate transporter like domains"/>
    <property type="match status" value="1"/>
</dbReference>
<evidence type="ECO:0000313" key="9">
    <source>
        <dbReference type="EMBL" id="PNR42007.1"/>
    </source>
</evidence>
<feature type="transmembrane region" description="Helical" evidence="7">
    <location>
        <begin position="342"/>
        <end position="361"/>
    </location>
</feature>
<dbReference type="AlphaFoldDB" id="A0A2K1JKD7"/>
<dbReference type="SUPFAM" id="SSF103473">
    <property type="entry name" value="MFS general substrate transporter"/>
    <property type="match status" value="1"/>
</dbReference>
<reference evidence="9 11" key="1">
    <citation type="journal article" date="2008" name="Science">
        <title>The Physcomitrella genome reveals evolutionary insights into the conquest of land by plants.</title>
        <authorList>
            <person name="Rensing S."/>
            <person name="Lang D."/>
            <person name="Zimmer A."/>
            <person name="Terry A."/>
            <person name="Salamov A."/>
            <person name="Shapiro H."/>
            <person name="Nishiyama T."/>
            <person name="Perroud P.-F."/>
            <person name="Lindquist E."/>
            <person name="Kamisugi Y."/>
            <person name="Tanahashi T."/>
            <person name="Sakakibara K."/>
            <person name="Fujita T."/>
            <person name="Oishi K."/>
            <person name="Shin-I T."/>
            <person name="Kuroki Y."/>
            <person name="Toyoda A."/>
            <person name="Suzuki Y."/>
            <person name="Hashimoto A."/>
            <person name="Yamaguchi K."/>
            <person name="Sugano A."/>
            <person name="Kohara Y."/>
            <person name="Fujiyama A."/>
            <person name="Anterola A."/>
            <person name="Aoki S."/>
            <person name="Ashton N."/>
            <person name="Barbazuk W.B."/>
            <person name="Barker E."/>
            <person name="Bennetzen J."/>
            <person name="Bezanilla M."/>
            <person name="Blankenship R."/>
            <person name="Cho S.H."/>
            <person name="Dutcher S."/>
            <person name="Estelle M."/>
            <person name="Fawcett J.A."/>
            <person name="Gundlach H."/>
            <person name="Hanada K."/>
            <person name="Heyl A."/>
            <person name="Hicks K.A."/>
            <person name="Hugh J."/>
            <person name="Lohr M."/>
            <person name="Mayer K."/>
            <person name="Melkozernov A."/>
            <person name="Murata T."/>
            <person name="Nelson D."/>
            <person name="Pils B."/>
            <person name="Prigge M."/>
            <person name="Reiss B."/>
            <person name="Renner T."/>
            <person name="Rombauts S."/>
            <person name="Rushton P."/>
            <person name="Sanderfoot A."/>
            <person name="Schween G."/>
            <person name="Shiu S.-H."/>
            <person name="Stueber K."/>
            <person name="Theodoulou F.L."/>
            <person name="Tu H."/>
            <person name="Van de Peer Y."/>
            <person name="Verrier P.J."/>
            <person name="Waters E."/>
            <person name="Wood A."/>
            <person name="Yang L."/>
            <person name="Cove D."/>
            <person name="Cuming A."/>
            <person name="Hasebe M."/>
            <person name="Lucas S."/>
            <person name="Mishler D.B."/>
            <person name="Reski R."/>
            <person name="Grigoriev I."/>
            <person name="Quatrano R.S."/>
            <person name="Boore J.L."/>
        </authorList>
    </citation>
    <scope>NUCLEOTIDE SEQUENCE [LARGE SCALE GENOMIC DNA]</scope>
    <source>
        <strain evidence="10 11">cv. Gransden 2004</strain>
    </source>
</reference>
<feature type="transmembrane region" description="Helical" evidence="7">
    <location>
        <begin position="393"/>
        <end position="411"/>
    </location>
</feature>
<evidence type="ECO:0000313" key="11">
    <source>
        <dbReference type="Proteomes" id="UP000006727"/>
    </source>
</evidence>
<dbReference type="Gramene" id="Pp3c13_1430V3.1">
    <property type="protein sequence ID" value="Pp3c13_1430V3.1"/>
    <property type="gene ID" value="Pp3c13_1430"/>
</dbReference>
<dbReference type="EMBL" id="ABEU02000013">
    <property type="protein sequence ID" value="PNR42007.1"/>
    <property type="molecule type" value="Genomic_DNA"/>
</dbReference>
<sequence>MLCYRLIVTKEEQFVRVEMVHFGQYLRDRQILGWEEYYIAYKSLKKRIKQDSTRAQNSSIGAEERHEIVKTFSELLDCQVEKVVLFMIEKQGLLAERLQKLRKQREAAATADFLIESEVDEGSDLNERPSAPVVVHWQVMDEYRQIGTELLQLLNFVELNVTGLRKILKKFDKRVGVRLGGQYIASRSNHPYSQLQQVFRTIGIGAMVATISRNLAELRNESLEAASASSAVSLFRYAALPARIIEEEPVIQAIEETMQRLTHEVNIQTYLSKELLLPAPSRRQQEAEAGRIPGLVQEEAHFMSIQINLFNTFLYMVNYYIIVPSSDDYAKLLDAPGTLCGVIIGSMPLAALVSALVYSWWSNFSYKAPLIVSSFILMAGNFLYAIALHFDSVWLLLIGRFLCGLGGARAINRRYICDHVPLKQLTSASAAFISASALGMAVGPALAGLLSRINFKIYGTLPVNFVTAPGWLLFLSWSLYLIIVLFFFKEPDRATALCRRMSSHANLNTMDSIVSTDESTLVAPLLSGSINVANGLQGYPSDEEESRESTTEGDSDYGEDKAVETVSDLMKELTRPVKILLWVYFMLKFASELLISESSLLTDYYFNWKTSQVAIFLSLLGLTVLPMSAVVGNCISNIYEDRVVVLWSQVTTGVGVAAILCYSPWVHYSAYQYVTAAVVIFVSTNVLEGVNMSLLSKVMSPRMSRGVFNCGLLSTEAGTLARAIADGLISVAGKCGIQNLVNLTMLPTLAIVAATTGYTCIGYFTLY</sequence>
<evidence type="ECO:0000256" key="5">
    <source>
        <dbReference type="ARBA" id="ARBA00023136"/>
    </source>
</evidence>
<evidence type="ECO:0000256" key="7">
    <source>
        <dbReference type="SAM" id="Phobius"/>
    </source>
</evidence>
<feature type="domain" description="SPX" evidence="8">
    <location>
        <begin position="20"/>
        <end position="185"/>
    </location>
</feature>
<dbReference type="EnsemblPlants" id="Pp3c13_1430V3.1">
    <property type="protein sequence ID" value="Pp3c13_1430V3.1"/>
    <property type="gene ID" value="Pp3c13_1430"/>
</dbReference>
<dbReference type="InterPro" id="IPR045264">
    <property type="entry name" value="SPXM_SPX_plant"/>
</dbReference>
<dbReference type="Gramene" id="Pp3c13_1430V3.7">
    <property type="protein sequence ID" value="Pp3c13_1430V3.7"/>
    <property type="gene ID" value="Pp3c13_1430"/>
</dbReference>
<dbReference type="InterPro" id="IPR004331">
    <property type="entry name" value="SPX_dom"/>
</dbReference>
<keyword evidence="4 7" id="KW-1133">Transmembrane helix</keyword>
<dbReference type="PANTHER" id="PTHR23510:SF64">
    <property type="entry name" value="INNER MEMBRANE TRANSPORT PROTEIN YAJR"/>
    <property type="match status" value="1"/>
</dbReference>
<proteinExistence type="inferred from homology"/>
<dbReference type="EnsemblPlants" id="Pp3c13_1430V3.7">
    <property type="protein sequence ID" value="Pp3c13_1430V3.7"/>
    <property type="gene ID" value="Pp3c13_1430"/>
</dbReference>
<dbReference type="PaxDb" id="3218-PP1S176_124V6.1"/>
<comment type="subcellular location">
    <subcellularLocation>
        <location evidence="1">Membrane</location>
        <topology evidence="1">Multi-pass membrane protein</topology>
    </subcellularLocation>
</comment>
<dbReference type="Gramene" id="Pp3c13_1430V3.8">
    <property type="protein sequence ID" value="Pp3c13_1430V3.8"/>
    <property type="gene ID" value="Pp3c13_1430"/>
</dbReference>
<feature type="transmembrane region" description="Helical" evidence="7">
    <location>
        <begin position="644"/>
        <end position="665"/>
    </location>
</feature>
<dbReference type="Pfam" id="PF07690">
    <property type="entry name" value="MFS_1"/>
    <property type="match status" value="1"/>
</dbReference>
<dbReference type="GO" id="GO:0022857">
    <property type="term" value="F:transmembrane transporter activity"/>
    <property type="evidence" value="ECO:0000318"/>
    <property type="project" value="GO_Central"/>
</dbReference>
<dbReference type="CDD" id="cd14479">
    <property type="entry name" value="SPX-MFS_plant"/>
    <property type="match status" value="1"/>
</dbReference>
<feature type="compositionally biased region" description="Acidic residues" evidence="6">
    <location>
        <begin position="541"/>
        <end position="557"/>
    </location>
</feature>
<dbReference type="InterPro" id="IPR011701">
    <property type="entry name" value="MFS"/>
</dbReference>
<feature type="transmembrane region" description="Helical" evidence="7">
    <location>
        <begin position="579"/>
        <end position="601"/>
    </location>
</feature>
<dbReference type="Proteomes" id="UP000006727">
    <property type="component" value="Chromosome 13"/>
</dbReference>
<evidence type="ECO:0000256" key="3">
    <source>
        <dbReference type="ARBA" id="ARBA00022692"/>
    </source>
</evidence>
<keyword evidence="5 7" id="KW-0472">Membrane</keyword>
<reference evidence="10" key="3">
    <citation type="submission" date="2020-12" db="UniProtKB">
        <authorList>
            <consortium name="EnsemblPlants"/>
        </authorList>
    </citation>
    <scope>IDENTIFICATION</scope>
</reference>
<dbReference type="GeneID" id="112290162"/>
<feature type="transmembrane region" description="Helical" evidence="7">
    <location>
        <begin position="431"/>
        <end position="450"/>
    </location>
</feature>
<dbReference type="PANTHER" id="PTHR23510">
    <property type="entry name" value="INNER MEMBRANE TRANSPORT PROTEIN YAJR"/>
    <property type="match status" value="1"/>
</dbReference>
<name>A0A2K1JKD7_PHYPA</name>
<feature type="region of interest" description="Disordered" evidence="6">
    <location>
        <begin position="537"/>
        <end position="558"/>
    </location>
</feature>
<dbReference type="Pfam" id="PF03105">
    <property type="entry name" value="SPX"/>
    <property type="match status" value="1"/>
</dbReference>